<organism evidence="1 2">
    <name type="scientific">Aphanomyces astaci</name>
    <name type="common">Crayfish plague agent</name>
    <dbReference type="NCBI Taxonomy" id="112090"/>
    <lineage>
        <taxon>Eukaryota</taxon>
        <taxon>Sar</taxon>
        <taxon>Stramenopiles</taxon>
        <taxon>Oomycota</taxon>
        <taxon>Saprolegniomycetes</taxon>
        <taxon>Saprolegniales</taxon>
        <taxon>Verrucalvaceae</taxon>
        <taxon>Aphanomyces</taxon>
    </lineage>
</organism>
<sequence length="333" mass="38102">METVVAVSLPPQNQAEMDELRMQSVERAAASSSQYNQMIYEQLAQFHAQQEAMGNEVVQVTLLQQQEDLIRQQDELKRTMANQAKATAEHQEMLRQASDAMQQQHYMVEELNKKLSSVAGEAGAATSRVENLMGVQQLPLAPKYKGNTKRERCEFMDVYLAYSRRVEVLNRGVGEIASLKVGTKIRDAESRVGRLLADFYEKLEQLDVAHLSEQGPKQSVKILMATIRPVQLKATVERQLMREVNKAYKTDVKAFCRRLVSLLDNFMLFESQLFVSDPKNNPNRQRLYGDKQLRQQRPRKRNLARNPGLQQGLHLSSRIRRTVRSVVAKTTRS</sequence>
<gene>
    <name evidence="1" type="ORF">DYB37_010598</name>
</gene>
<dbReference type="EMBL" id="QUTH01004036">
    <property type="protein sequence ID" value="RHZ15902.1"/>
    <property type="molecule type" value="Genomic_DNA"/>
</dbReference>
<proteinExistence type="predicted"/>
<protein>
    <submittedName>
        <fullName evidence="1">Uncharacterized protein</fullName>
    </submittedName>
</protein>
<dbReference type="VEuPathDB" id="FungiDB:H257_12049"/>
<name>A0A418EML5_APHAT</name>
<dbReference type="Proteomes" id="UP000285430">
    <property type="component" value="Unassembled WGS sequence"/>
</dbReference>
<accession>A0A418EML5</accession>
<evidence type="ECO:0000313" key="2">
    <source>
        <dbReference type="Proteomes" id="UP000285430"/>
    </source>
</evidence>
<comment type="caution">
    <text evidence="1">The sequence shown here is derived from an EMBL/GenBank/DDBJ whole genome shotgun (WGS) entry which is preliminary data.</text>
</comment>
<evidence type="ECO:0000313" key="1">
    <source>
        <dbReference type="EMBL" id="RHZ15902.1"/>
    </source>
</evidence>
<dbReference type="AlphaFoldDB" id="A0A418EML5"/>
<reference evidence="1 2" key="1">
    <citation type="submission" date="2018-08" db="EMBL/GenBank/DDBJ databases">
        <title>Aphanomyces genome sequencing and annotation.</title>
        <authorList>
            <person name="Minardi D."/>
            <person name="Oidtmann B."/>
            <person name="Van Der Giezen M."/>
            <person name="Studholme D.J."/>
        </authorList>
    </citation>
    <scope>NUCLEOTIDE SEQUENCE [LARGE SCALE GENOMIC DNA]</scope>
    <source>
        <strain evidence="1 2">Da</strain>
    </source>
</reference>